<comment type="caution">
    <text evidence="1">The sequence shown here is derived from an EMBL/GenBank/DDBJ whole genome shotgun (WGS) entry which is preliminary data.</text>
</comment>
<reference evidence="1" key="1">
    <citation type="journal article" date="2021" name="bioRxiv">
        <title>Whole Genome Assembly and Annotation of Northern Wild Rice, Zizania palustris L., Supports a Whole Genome Duplication in the Zizania Genus.</title>
        <authorList>
            <person name="Haas M."/>
            <person name="Kono T."/>
            <person name="Macchietto M."/>
            <person name="Millas R."/>
            <person name="McGilp L."/>
            <person name="Shao M."/>
            <person name="Duquette J."/>
            <person name="Hirsch C.N."/>
            <person name="Kimball J."/>
        </authorList>
    </citation>
    <scope>NUCLEOTIDE SEQUENCE</scope>
    <source>
        <tissue evidence="1">Fresh leaf tissue</tissue>
    </source>
</reference>
<proteinExistence type="predicted"/>
<protein>
    <submittedName>
        <fullName evidence="1">Uncharacterized protein</fullName>
    </submittedName>
</protein>
<keyword evidence="2" id="KW-1185">Reference proteome</keyword>
<evidence type="ECO:0000313" key="1">
    <source>
        <dbReference type="EMBL" id="KAG8095429.1"/>
    </source>
</evidence>
<dbReference type="Proteomes" id="UP000729402">
    <property type="component" value="Unassembled WGS sequence"/>
</dbReference>
<reference evidence="1" key="2">
    <citation type="submission" date="2021-02" db="EMBL/GenBank/DDBJ databases">
        <authorList>
            <person name="Kimball J.A."/>
            <person name="Haas M.W."/>
            <person name="Macchietto M."/>
            <person name="Kono T."/>
            <person name="Duquette J."/>
            <person name="Shao M."/>
        </authorList>
    </citation>
    <scope>NUCLEOTIDE SEQUENCE</scope>
    <source>
        <tissue evidence="1">Fresh leaf tissue</tissue>
    </source>
</reference>
<name>A0A8J6BTZ6_ZIZPA</name>
<dbReference type="EMBL" id="JAAALK010000080">
    <property type="protein sequence ID" value="KAG8095429.1"/>
    <property type="molecule type" value="Genomic_DNA"/>
</dbReference>
<dbReference type="AlphaFoldDB" id="A0A8J6BTZ6"/>
<gene>
    <name evidence="1" type="ORF">GUJ93_ZPchr0012g19213</name>
</gene>
<accession>A0A8J6BTZ6</accession>
<sequence>MTSVGGEVRNFLGSKNAWSASSVQAKTSFFNNLKNDITHSPNHEINQHRDVMEPAKRWTCLMSDGLIMFRIIEIFYRLASMPRQLMMNPSDYPIGTTNTHFFGLSL</sequence>
<organism evidence="1 2">
    <name type="scientific">Zizania palustris</name>
    <name type="common">Northern wild rice</name>
    <dbReference type="NCBI Taxonomy" id="103762"/>
    <lineage>
        <taxon>Eukaryota</taxon>
        <taxon>Viridiplantae</taxon>
        <taxon>Streptophyta</taxon>
        <taxon>Embryophyta</taxon>
        <taxon>Tracheophyta</taxon>
        <taxon>Spermatophyta</taxon>
        <taxon>Magnoliopsida</taxon>
        <taxon>Liliopsida</taxon>
        <taxon>Poales</taxon>
        <taxon>Poaceae</taxon>
        <taxon>BOP clade</taxon>
        <taxon>Oryzoideae</taxon>
        <taxon>Oryzeae</taxon>
        <taxon>Zizaniinae</taxon>
        <taxon>Zizania</taxon>
    </lineage>
</organism>
<evidence type="ECO:0000313" key="2">
    <source>
        <dbReference type="Proteomes" id="UP000729402"/>
    </source>
</evidence>